<name>A0AAD5RBQ9_PARTN</name>
<gene>
    <name evidence="2" type="ORF">KIN20_035407</name>
</gene>
<keyword evidence="1" id="KW-0472">Membrane</keyword>
<evidence type="ECO:0000313" key="2">
    <source>
        <dbReference type="EMBL" id="KAJ1373076.1"/>
    </source>
</evidence>
<evidence type="ECO:0000256" key="1">
    <source>
        <dbReference type="SAM" id="Phobius"/>
    </source>
</evidence>
<keyword evidence="1" id="KW-1133">Transmembrane helix</keyword>
<proteinExistence type="predicted"/>
<accession>A0AAD5RBQ9</accession>
<keyword evidence="3" id="KW-1185">Reference proteome</keyword>
<feature type="transmembrane region" description="Helical" evidence="1">
    <location>
        <begin position="141"/>
        <end position="162"/>
    </location>
</feature>
<protein>
    <submittedName>
        <fullName evidence="2">Uncharacterized protein</fullName>
    </submittedName>
</protein>
<keyword evidence="1" id="KW-0812">Transmembrane</keyword>
<feature type="transmembrane region" description="Helical" evidence="1">
    <location>
        <begin position="75"/>
        <end position="94"/>
    </location>
</feature>
<sequence length="192" mass="21777">MYSLPLLALSFLSLTSPMLPRARFSTAASFATLALSRYMILSKISWELTMIGYTLVIVANLLYIYSVLPLIEEWSIALSMFGMMFFCTFSYYCFADLYSSIPFLVILHIGAFATSCLLVVASSSICLNTMETEYELYQASYMRVIGALAIMGSNTMFLFSLYERRVETLQNMSRVIFYAAQGLLYLANERTF</sequence>
<comment type="caution">
    <text evidence="2">The sequence shown here is derived from an EMBL/GenBank/DDBJ whole genome shotgun (WGS) entry which is preliminary data.</text>
</comment>
<evidence type="ECO:0000313" key="3">
    <source>
        <dbReference type="Proteomes" id="UP001196413"/>
    </source>
</evidence>
<feature type="transmembrane region" description="Helical" evidence="1">
    <location>
        <begin position="100"/>
        <end position="120"/>
    </location>
</feature>
<organism evidence="2 3">
    <name type="scientific">Parelaphostrongylus tenuis</name>
    <name type="common">Meningeal worm</name>
    <dbReference type="NCBI Taxonomy" id="148309"/>
    <lineage>
        <taxon>Eukaryota</taxon>
        <taxon>Metazoa</taxon>
        <taxon>Ecdysozoa</taxon>
        <taxon>Nematoda</taxon>
        <taxon>Chromadorea</taxon>
        <taxon>Rhabditida</taxon>
        <taxon>Rhabditina</taxon>
        <taxon>Rhabditomorpha</taxon>
        <taxon>Strongyloidea</taxon>
        <taxon>Metastrongylidae</taxon>
        <taxon>Parelaphostrongylus</taxon>
    </lineage>
</organism>
<reference evidence="2" key="1">
    <citation type="submission" date="2021-06" db="EMBL/GenBank/DDBJ databases">
        <title>Parelaphostrongylus tenuis whole genome reference sequence.</title>
        <authorList>
            <person name="Garwood T.J."/>
            <person name="Larsen P.A."/>
            <person name="Fountain-Jones N.M."/>
            <person name="Garbe J.R."/>
            <person name="Macchietto M.G."/>
            <person name="Kania S.A."/>
            <person name="Gerhold R.W."/>
            <person name="Richards J.E."/>
            <person name="Wolf T.M."/>
        </authorList>
    </citation>
    <scope>NUCLEOTIDE SEQUENCE</scope>
    <source>
        <strain evidence="2">MNPRO001-30</strain>
        <tissue evidence="2">Meninges</tissue>
    </source>
</reference>
<dbReference type="AlphaFoldDB" id="A0AAD5RBQ9"/>
<dbReference type="EMBL" id="JAHQIW010007224">
    <property type="protein sequence ID" value="KAJ1373076.1"/>
    <property type="molecule type" value="Genomic_DNA"/>
</dbReference>
<dbReference type="Proteomes" id="UP001196413">
    <property type="component" value="Unassembled WGS sequence"/>
</dbReference>
<feature type="transmembrane region" description="Helical" evidence="1">
    <location>
        <begin position="51"/>
        <end position="68"/>
    </location>
</feature>